<name>A0A392Q8H7_9FABA</name>
<organism evidence="2 3">
    <name type="scientific">Trifolium medium</name>
    <dbReference type="NCBI Taxonomy" id="97028"/>
    <lineage>
        <taxon>Eukaryota</taxon>
        <taxon>Viridiplantae</taxon>
        <taxon>Streptophyta</taxon>
        <taxon>Embryophyta</taxon>
        <taxon>Tracheophyta</taxon>
        <taxon>Spermatophyta</taxon>
        <taxon>Magnoliopsida</taxon>
        <taxon>eudicotyledons</taxon>
        <taxon>Gunneridae</taxon>
        <taxon>Pentapetalae</taxon>
        <taxon>rosids</taxon>
        <taxon>fabids</taxon>
        <taxon>Fabales</taxon>
        <taxon>Fabaceae</taxon>
        <taxon>Papilionoideae</taxon>
        <taxon>50 kb inversion clade</taxon>
        <taxon>NPAAA clade</taxon>
        <taxon>Hologalegina</taxon>
        <taxon>IRL clade</taxon>
        <taxon>Trifolieae</taxon>
        <taxon>Trifolium</taxon>
    </lineage>
</organism>
<protein>
    <submittedName>
        <fullName evidence="2">Uncharacterized protein</fullName>
    </submittedName>
</protein>
<dbReference type="AlphaFoldDB" id="A0A392Q8H7"/>
<evidence type="ECO:0000313" key="2">
    <source>
        <dbReference type="EMBL" id="MCI20438.1"/>
    </source>
</evidence>
<keyword evidence="3" id="KW-1185">Reference proteome</keyword>
<dbReference type="EMBL" id="LXQA010119851">
    <property type="protein sequence ID" value="MCI20438.1"/>
    <property type="molecule type" value="Genomic_DNA"/>
</dbReference>
<sequence>MHNISSSTILQTVVPRDSNEIPPSSAPTVVRTPALVPAATAIIRLTPEGVGSAVVPGLMVPPGPLSHGSSPNIHPSRLGVGPHLLGCPQAHTATASLAPTVIAAAMHTMSFTPPDST</sequence>
<feature type="non-terminal residue" evidence="2">
    <location>
        <position position="117"/>
    </location>
</feature>
<comment type="caution">
    <text evidence="2">The sequence shown here is derived from an EMBL/GenBank/DDBJ whole genome shotgun (WGS) entry which is preliminary data.</text>
</comment>
<evidence type="ECO:0000313" key="3">
    <source>
        <dbReference type="Proteomes" id="UP000265520"/>
    </source>
</evidence>
<feature type="region of interest" description="Disordered" evidence="1">
    <location>
        <begin position="1"/>
        <end position="27"/>
    </location>
</feature>
<reference evidence="2 3" key="1">
    <citation type="journal article" date="2018" name="Front. Plant Sci.">
        <title>Red Clover (Trifolium pratense) and Zigzag Clover (T. medium) - A Picture of Genomic Similarities and Differences.</title>
        <authorList>
            <person name="Dluhosova J."/>
            <person name="Istvanek J."/>
            <person name="Nedelnik J."/>
            <person name="Repkova J."/>
        </authorList>
    </citation>
    <scope>NUCLEOTIDE SEQUENCE [LARGE SCALE GENOMIC DNA]</scope>
    <source>
        <strain evidence="3">cv. 10/8</strain>
        <tissue evidence="2">Leaf</tissue>
    </source>
</reference>
<evidence type="ECO:0000256" key="1">
    <source>
        <dbReference type="SAM" id="MobiDB-lite"/>
    </source>
</evidence>
<dbReference type="Proteomes" id="UP000265520">
    <property type="component" value="Unassembled WGS sequence"/>
</dbReference>
<accession>A0A392Q8H7</accession>
<proteinExistence type="predicted"/>
<feature type="compositionally biased region" description="Polar residues" evidence="1">
    <location>
        <begin position="1"/>
        <end position="11"/>
    </location>
</feature>